<evidence type="ECO:0000313" key="2">
    <source>
        <dbReference type="Proteomes" id="UP000639606"/>
    </source>
</evidence>
<organism evidence="1 2">
    <name type="scientific">Saccharothrix coeruleofusca</name>
    <dbReference type="NCBI Taxonomy" id="33919"/>
    <lineage>
        <taxon>Bacteria</taxon>
        <taxon>Bacillati</taxon>
        <taxon>Actinomycetota</taxon>
        <taxon>Actinomycetes</taxon>
        <taxon>Pseudonocardiales</taxon>
        <taxon>Pseudonocardiaceae</taxon>
        <taxon>Saccharothrix</taxon>
    </lineage>
</organism>
<gene>
    <name evidence="1" type="ORF">GCM10010185_29750</name>
</gene>
<keyword evidence="2" id="KW-1185">Reference proteome</keyword>
<accession>A0A918AM84</accession>
<dbReference type="Proteomes" id="UP000639606">
    <property type="component" value="Unassembled WGS sequence"/>
</dbReference>
<proteinExistence type="predicted"/>
<evidence type="ECO:0000313" key="1">
    <source>
        <dbReference type="EMBL" id="GGP55243.1"/>
    </source>
</evidence>
<name>A0A918AM84_9PSEU</name>
<sequence>MDPQPILLRPSWFDGRIASRRPRAARWGAAERPAVLRGAIVADERPVAAKRYTAGVLSGAELLQDRWGQLLPPDDPLWAWPVFAAAERARNRPDHHGYAAVRRQGDVIAVLPMSGFRGLRLPSVLGAGDGGLPGRVDRVLPPMSVLLCGNPLGRGRVLSAGPLLEPVADRLVREVLAHARLREFDVVVFKDFAEPDLAPLRRSLLRSRFFFAPAPPDLELRLGRFHPPRLPAPPGTRVEVLDDFQRLLPQVADLHRAAAGVVDVLDEEFLRVLRPVDGLRRKLIACFRDDRLVAYLLCLFAGSGATAVQVALDERVVEEAGLRGLAAELAAAEGCERIRFPRAAARDAARTGGELVEQSFAITHLKPLPRAVLRGLLPGVLSR</sequence>
<dbReference type="EMBL" id="BMRG01000004">
    <property type="protein sequence ID" value="GGP55243.1"/>
    <property type="molecule type" value="Genomic_DNA"/>
</dbReference>
<protein>
    <submittedName>
        <fullName evidence="1">Uncharacterized protein</fullName>
    </submittedName>
</protein>
<dbReference type="AlphaFoldDB" id="A0A918AM84"/>
<reference evidence="1" key="2">
    <citation type="submission" date="2020-09" db="EMBL/GenBank/DDBJ databases">
        <authorList>
            <person name="Sun Q."/>
            <person name="Ohkuma M."/>
        </authorList>
    </citation>
    <scope>NUCLEOTIDE SEQUENCE</scope>
    <source>
        <strain evidence="1">JCM 3313</strain>
    </source>
</reference>
<dbReference type="RefSeq" id="WP_189223791.1">
    <property type="nucleotide sequence ID" value="NZ_BMRG01000004.1"/>
</dbReference>
<reference evidence="1" key="1">
    <citation type="journal article" date="2014" name="Int. J. Syst. Evol. Microbiol.">
        <title>Complete genome sequence of Corynebacterium casei LMG S-19264T (=DSM 44701T), isolated from a smear-ripened cheese.</title>
        <authorList>
            <consortium name="US DOE Joint Genome Institute (JGI-PGF)"/>
            <person name="Walter F."/>
            <person name="Albersmeier A."/>
            <person name="Kalinowski J."/>
            <person name="Ruckert C."/>
        </authorList>
    </citation>
    <scope>NUCLEOTIDE SEQUENCE</scope>
    <source>
        <strain evidence="1">JCM 3313</strain>
    </source>
</reference>
<comment type="caution">
    <text evidence="1">The sequence shown here is derived from an EMBL/GenBank/DDBJ whole genome shotgun (WGS) entry which is preliminary data.</text>
</comment>